<gene>
    <name evidence="6" type="ORF">CE91St30_05550</name>
</gene>
<name>A0ABN6MB15_9ACTN</name>
<accession>A0ABN6MB15</accession>
<organism evidence="6 7">
    <name type="scientific">Raoultibacter timonensis</name>
    <dbReference type="NCBI Taxonomy" id="1907662"/>
    <lineage>
        <taxon>Bacteria</taxon>
        <taxon>Bacillati</taxon>
        <taxon>Actinomycetota</taxon>
        <taxon>Coriobacteriia</taxon>
        <taxon>Eggerthellales</taxon>
        <taxon>Eggerthellaceae</taxon>
        <taxon>Raoultibacter</taxon>
    </lineage>
</organism>
<dbReference type="PANTHER" id="PTHR43400:SF10">
    <property type="entry name" value="3-OXOSTEROID 1-DEHYDROGENASE"/>
    <property type="match status" value="1"/>
</dbReference>
<dbReference type="RefSeq" id="WP_244411663.1">
    <property type="nucleotide sequence ID" value="NZ_AP025564.1"/>
</dbReference>
<dbReference type="InterPro" id="IPR050315">
    <property type="entry name" value="FAD-oxidoreductase_2"/>
</dbReference>
<dbReference type="PANTHER" id="PTHR43400">
    <property type="entry name" value="FUMARATE REDUCTASE"/>
    <property type="match status" value="1"/>
</dbReference>
<dbReference type="Pfam" id="PF00890">
    <property type="entry name" value="FAD_binding_2"/>
    <property type="match status" value="1"/>
</dbReference>
<dbReference type="SUPFAM" id="SSF56425">
    <property type="entry name" value="Succinate dehydrogenase/fumarate reductase flavoprotein, catalytic domain"/>
    <property type="match status" value="1"/>
</dbReference>
<dbReference type="PROSITE" id="PS51318">
    <property type="entry name" value="TAT"/>
    <property type="match status" value="1"/>
</dbReference>
<dbReference type="InterPro" id="IPR027477">
    <property type="entry name" value="Succ_DH/fumarate_Rdtase_cat_sf"/>
</dbReference>
<evidence type="ECO:0000313" key="7">
    <source>
        <dbReference type="Proteomes" id="UP001320544"/>
    </source>
</evidence>
<dbReference type="EMBL" id="AP025564">
    <property type="protein sequence ID" value="BDE95222.1"/>
    <property type="molecule type" value="Genomic_DNA"/>
</dbReference>
<reference evidence="6 7" key="1">
    <citation type="submission" date="2022-01" db="EMBL/GenBank/DDBJ databases">
        <title>Novel bile acid biosynthetic pathways are enriched in the microbiome of centenarians.</title>
        <authorList>
            <person name="Sato Y."/>
            <person name="Atarashi K."/>
            <person name="Plichta R.D."/>
            <person name="Arai Y."/>
            <person name="Sasajima S."/>
            <person name="Kearney M.S."/>
            <person name="Suda W."/>
            <person name="Takeshita K."/>
            <person name="Sasaki T."/>
            <person name="Okamoto S."/>
            <person name="Skelly N.A."/>
            <person name="Okamura Y."/>
            <person name="Vlamakis H."/>
            <person name="Li Y."/>
            <person name="Tanoue T."/>
            <person name="Takei H."/>
            <person name="Nittono H."/>
            <person name="Narushima S."/>
            <person name="Irie J."/>
            <person name="Itoh H."/>
            <person name="Moriya K."/>
            <person name="Sugiura Y."/>
            <person name="Suematsu M."/>
            <person name="Moritoki N."/>
            <person name="Shibata S."/>
            <person name="Littman R.D."/>
            <person name="Fischbach A.M."/>
            <person name="Uwamino Y."/>
            <person name="Inoue T."/>
            <person name="Honda A."/>
            <person name="Hattori M."/>
            <person name="Murai T."/>
            <person name="Xavier J.R."/>
            <person name="Hirose N."/>
            <person name="Honda K."/>
        </authorList>
    </citation>
    <scope>NUCLEOTIDE SEQUENCE [LARGE SCALE GENOMIC DNA]</scope>
    <source>
        <strain evidence="6 7">CE91-St30</strain>
    </source>
</reference>
<protein>
    <recommendedName>
        <fullName evidence="5">FAD-dependent oxidoreductase 2 FAD-binding domain-containing protein</fullName>
    </recommendedName>
</protein>
<dbReference type="InterPro" id="IPR003953">
    <property type="entry name" value="FAD-dep_OxRdtase_2_FAD-bd"/>
</dbReference>
<evidence type="ECO:0000256" key="3">
    <source>
        <dbReference type="ARBA" id="ARBA00022827"/>
    </source>
</evidence>
<dbReference type="InterPro" id="IPR036188">
    <property type="entry name" value="FAD/NAD-bd_sf"/>
</dbReference>
<keyword evidence="7" id="KW-1185">Reference proteome</keyword>
<dbReference type="Gene3D" id="3.50.50.60">
    <property type="entry name" value="FAD/NAD(P)-binding domain"/>
    <property type="match status" value="2"/>
</dbReference>
<dbReference type="SUPFAM" id="SSF51905">
    <property type="entry name" value="FAD/NAD(P)-binding domain"/>
    <property type="match status" value="1"/>
</dbReference>
<dbReference type="Gene3D" id="3.90.700.10">
    <property type="entry name" value="Succinate dehydrogenase/fumarate reductase flavoprotein, catalytic domain"/>
    <property type="match status" value="1"/>
</dbReference>
<keyword evidence="2" id="KW-0285">Flavoprotein</keyword>
<dbReference type="NCBIfam" id="TIGR01409">
    <property type="entry name" value="TAT_signal_seq"/>
    <property type="match status" value="1"/>
</dbReference>
<sequence length="608" mass="65264">MEYDEKNAQEEPRHALSRRGFLKGAASAGLVAAAGAAFAGCAPAAESGSDAKAPKEDEAKAAFEAEAAPIAPVEPPASWDAEADVVVVGSGGGGMVGALRLANEGNKVIVLEKDGKTGGASRYSGFFVNFGGHRLAEEVQWACPSYPYDPDKIVQFLNDMWQQTADPELLRAMAVEGPRCIDWMEDELGVPWAPFSTEVPSGAQSVYWEGQITAKNSIMINDHTFNYLTDMAQEKGIDVRTNTTATALVMDGDTVVGVKVSSDGAEQYIKGSKGVLLTAGGFEMNRAMLQKYLPTCFDGLANVPCPPCNTGECIRMGVGAGADLAGYDSTGSYDGGVWWDDYDQYATRMTAHVNKDGNQALRQPWLRINRMGERVPYLGTTYVAYPYAPFGNEMVNGLTDQSAVEIMQPGGKTFVCFDSKYEDLVTQNHFKQGVCRVGKIIPDDDPLIERVPEWQRDWRTGFGQMLDAGAVKKCDTIEELEEALGLREGVLVEAVKEWNAACEAGEDYAVNYPYDPSWLISIDTPPYYGAKLGGNIFTTKCGLKVNPRMQVVNTEGAVIPGLYAGWHTAGGANGETNIGGRPFGGMFGDVGQSFVGGYMAAGSIIEGA</sequence>
<dbReference type="InterPro" id="IPR019546">
    <property type="entry name" value="TAT_signal_bac_arc"/>
</dbReference>
<dbReference type="InterPro" id="IPR006311">
    <property type="entry name" value="TAT_signal"/>
</dbReference>
<evidence type="ECO:0000256" key="2">
    <source>
        <dbReference type="ARBA" id="ARBA00022630"/>
    </source>
</evidence>
<comment type="cofactor">
    <cofactor evidence="1">
        <name>FAD</name>
        <dbReference type="ChEBI" id="CHEBI:57692"/>
    </cofactor>
</comment>
<evidence type="ECO:0000313" key="6">
    <source>
        <dbReference type="EMBL" id="BDE95222.1"/>
    </source>
</evidence>
<keyword evidence="4" id="KW-0560">Oxidoreductase</keyword>
<dbReference type="Proteomes" id="UP001320544">
    <property type="component" value="Chromosome"/>
</dbReference>
<evidence type="ECO:0000256" key="4">
    <source>
        <dbReference type="ARBA" id="ARBA00023002"/>
    </source>
</evidence>
<proteinExistence type="predicted"/>
<evidence type="ECO:0000259" key="5">
    <source>
        <dbReference type="Pfam" id="PF00890"/>
    </source>
</evidence>
<keyword evidence="3" id="KW-0274">FAD</keyword>
<evidence type="ECO:0000256" key="1">
    <source>
        <dbReference type="ARBA" id="ARBA00001974"/>
    </source>
</evidence>
<feature type="domain" description="FAD-dependent oxidoreductase 2 FAD-binding" evidence="5">
    <location>
        <begin position="84"/>
        <end position="574"/>
    </location>
</feature>